<keyword evidence="3" id="KW-0808">Transferase</keyword>
<protein>
    <recommendedName>
        <fullName evidence="2">histidine kinase</fullName>
        <ecNumber evidence="2">2.7.13.3</ecNumber>
    </recommendedName>
</protein>
<dbReference type="InterPro" id="IPR000700">
    <property type="entry name" value="PAS-assoc_C"/>
</dbReference>
<dbReference type="SUPFAM" id="SSF55874">
    <property type="entry name" value="ATPase domain of HSP90 chaperone/DNA topoisomerase II/histidine kinase"/>
    <property type="match status" value="1"/>
</dbReference>
<evidence type="ECO:0000256" key="7">
    <source>
        <dbReference type="ARBA" id="ARBA00023012"/>
    </source>
</evidence>
<dbReference type="AlphaFoldDB" id="A0A250IJD8"/>
<keyword evidence="6" id="KW-0067">ATP-binding</keyword>
<dbReference type="PANTHER" id="PTHR43065">
    <property type="entry name" value="SENSOR HISTIDINE KINASE"/>
    <property type="match status" value="1"/>
</dbReference>
<dbReference type="Gene3D" id="3.30.565.10">
    <property type="entry name" value="Histidine kinase-like ATPase, C-terminal domain"/>
    <property type="match status" value="1"/>
</dbReference>
<keyword evidence="12" id="KW-1185">Reference proteome</keyword>
<gene>
    <name evidence="11" type="ORF">MEBOL_004820</name>
</gene>
<dbReference type="EMBL" id="CP022163">
    <property type="protein sequence ID" value="ATB31358.1"/>
    <property type="molecule type" value="Genomic_DNA"/>
</dbReference>
<dbReference type="PRINTS" id="PR00344">
    <property type="entry name" value="BCTRLSENSOR"/>
</dbReference>
<feature type="domain" description="PAC" evidence="10">
    <location>
        <begin position="280"/>
        <end position="337"/>
    </location>
</feature>
<name>A0A250IJD8_9BACT</name>
<dbReference type="RefSeq" id="WP_170115579.1">
    <property type="nucleotide sequence ID" value="NZ_CP022163.1"/>
</dbReference>
<dbReference type="PANTHER" id="PTHR43065:SF46">
    <property type="entry name" value="C4-DICARBOXYLATE TRANSPORT SENSOR PROTEIN DCTB"/>
    <property type="match status" value="1"/>
</dbReference>
<dbReference type="PROSITE" id="PS50109">
    <property type="entry name" value="HIS_KIN"/>
    <property type="match status" value="1"/>
</dbReference>
<feature type="domain" description="Histidine kinase" evidence="9">
    <location>
        <begin position="432"/>
        <end position="615"/>
    </location>
</feature>
<keyword evidence="7" id="KW-0902">Two-component regulatory system</keyword>
<dbReference type="InterPro" id="IPR004358">
    <property type="entry name" value="Sig_transdc_His_kin-like_C"/>
</dbReference>
<feature type="transmembrane region" description="Helical" evidence="8">
    <location>
        <begin position="128"/>
        <end position="150"/>
    </location>
</feature>
<evidence type="ECO:0000256" key="8">
    <source>
        <dbReference type="SAM" id="Phobius"/>
    </source>
</evidence>
<dbReference type="GO" id="GO:0005524">
    <property type="term" value="F:ATP binding"/>
    <property type="evidence" value="ECO:0007669"/>
    <property type="project" value="UniProtKB-KW"/>
</dbReference>
<evidence type="ECO:0000256" key="1">
    <source>
        <dbReference type="ARBA" id="ARBA00000085"/>
    </source>
</evidence>
<dbReference type="InterPro" id="IPR005467">
    <property type="entry name" value="His_kinase_dom"/>
</dbReference>
<keyword evidence="8" id="KW-0812">Transmembrane</keyword>
<dbReference type="SUPFAM" id="SSF55785">
    <property type="entry name" value="PYP-like sensor domain (PAS domain)"/>
    <property type="match status" value="1"/>
</dbReference>
<sequence>MNCNPRVWLLRSLDEALHARERQLSSDESLRFRVVLGAAGLVIALDLAYLAVLPLYPPSQRDAQALAVGLGLLACVGVLVLIRHARSPTLPAVLLCASLSAAIVLATLSMEMPGAVAHSVNMLVPMLAVYLLGTRLGFVFTAFFVFNAAFLHELIHAYLSQARAPFSWPEVWWGNLMGCVSLMVGWALSWLHSTAREESHQELERALRTLRESEGKLLSLIESSDDAVLSLDARLRLVTANSVAQGLFRGATGGTLVPGGRVVEQCPPGLRAWVSEYCARALEGQRLRGEVDVEVDGQPLTVDVIFSPVREGSRVVGITLFSRDITERKKAETKLGEMHRSLLDVSRQAGMAEIATGVLHNVGNTLNSVNVSVNLVVERLRATRAAGLERSVALLRENASRLGTFFTEDPRGQRLPSYLEALSLQLSQERATVLEEMRRLSESVDHIKSVVSMQQRHARISGVLEHVAVPSLIDDALRLHAVSFERLGIVLRREYGNPVPSVLVDRHKLLQILVNLLSNARHALLERDGDDRQLTLKVARAGARLSISVSDNGVGIAPEVLQRLFTQGFTTKRDGHGFGLHISALAAREMGGQLSGMSEGRARGATFTLELPLAAPDVSESRV</sequence>
<dbReference type="InterPro" id="IPR036890">
    <property type="entry name" value="HATPase_C_sf"/>
</dbReference>
<feature type="transmembrane region" description="Helical" evidence="8">
    <location>
        <begin position="63"/>
        <end position="82"/>
    </location>
</feature>
<keyword evidence="8" id="KW-0472">Membrane</keyword>
<evidence type="ECO:0000256" key="6">
    <source>
        <dbReference type="ARBA" id="ARBA00022840"/>
    </source>
</evidence>
<dbReference type="GO" id="GO:0004673">
    <property type="term" value="F:protein histidine kinase activity"/>
    <property type="evidence" value="ECO:0007669"/>
    <property type="project" value="UniProtKB-EC"/>
</dbReference>
<evidence type="ECO:0000256" key="4">
    <source>
        <dbReference type="ARBA" id="ARBA00022741"/>
    </source>
</evidence>
<dbReference type="Proteomes" id="UP000217289">
    <property type="component" value="Chromosome"/>
</dbReference>
<organism evidence="11 12">
    <name type="scientific">Melittangium boletus DSM 14713</name>
    <dbReference type="NCBI Taxonomy" id="1294270"/>
    <lineage>
        <taxon>Bacteria</taxon>
        <taxon>Pseudomonadati</taxon>
        <taxon>Myxococcota</taxon>
        <taxon>Myxococcia</taxon>
        <taxon>Myxococcales</taxon>
        <taxon>Cystobacterineae</taxon>
        <taxon>Archangiaceae</taxon>
        <taxon>Melittangium</taxon>
    </lineage>
</organism>
<evidence type="ECO:0000313" key="11">
    <source>
        <dbReference type="EMBL" id="ATB31358.1"/>
    </source>
</evidence>
<keyword evidence="5" id="KW-0418">Kinase</keyword>
<evidence type="ECO:0000259" key="10">
    <source>
        <dbReference type="PROSITE" id="PS50113"/>
    </source>
</evidence>
<dbReference type="KEGG" id="mbd:MEBOL_004820"/>
<evidence type="ECO:0000259" key="9">
    <source>
        <dbReference type="PROSITE" id="PS50109"/>
    </source>
</evidence>
<evidence type="ECO:0000256" key="5">
    <source>
        <dbReference type="ARBA" id="ARBA00022777"/>
    </source>
</evidence>
<keyword evidence="8" id="KW-1133">Transmembrane helix</keyword>
<feature type="transmembrane region" description="Helical" evidence="8">
    <location>
        <begin position="89"/>
        <end position="108"/>
    </location>
</feature>
<keyword evidence="4" id="KW-0547">Nucleotide-binding</keyword>
<proteinExistence type="predicted"/>
<dbReference type="InterPro" id="IPR013656">
    <property type="entry name" value="PAS_4"/>
</dbReference>
<dbReference type="Gene3D" id="3.30.450.20">
    <property type="entry name" value="PAS domain"/>
    <property type="match status" value="1"/>
</dbReference>
<dbReference type="InterPro" id="IPR000014">
    <property type="entry name" value="PAS"/>
</dbReference>
<evidence type="ECO:0000256" key="2">
    <source>
        <dbReference type="ARBA" id="ARBA00012438"/>
    </source>
</evidence>
<feature type="transmembrane region" description="Helical" evidence="8">
    <location>
        <begin position="30"/>
        <end position="51"/>
    </location>
</feature>
<dbReference type="SMART" id="SM00387">
    <property type="entry name" value="HATPase_c"/>
    <property type="match status" value="1"/>
</dbReference>
<evidence type="ECO:0000256" key="3">
    <source>
        <dbReference type="ARBA" id="ARBA00022679"/>
    </source>
</evidence>
<dbReference type="Pfam" id="PF08448">
    <property type="entry name" value="PAS_4"/>
    <property type="match status" value="1"/>
</dbReference>
<comment type="catalytic activity">
    <reaction evidence="1">
        <text>ATP + protein L-histidine = ADP + protein N-phospho-L-histidine.</text>
        <dbReference type="EC" id="2.7.13.3"/>
    </reaction>
</comment>
<dbReference type="PROSITE" id="PS50113">
    <property type="entry name" value="PAC"/>
    <property type="match status" value="1"/>
</dbReference>
<dbReference type="Pfam" id="PF02518">
    <property type="entry name" value="HATPase_c"/>
    <property type="match status" value="1"/>
</dbReference>
<reference evidence="11 12" key="1">
    <citation type="submission" date="2017-06" db="EMBL/GenBank/DDBJ databases">
        <authorList>
            <person name="Kim H.J."/>
            <person name="Triplett B.A."/>
        </authorList>
    </citation>
    <scope>NUCLEOTIDE SEQUENCE [LARGE SCALE GENOMIC DNA]</scope>
    <source>
        <strain evidence="11 12">DSM 14713</strain>
    </source>
</reference>
<accession>A0A250IJD8</accession>
<dbReference type="EC" id="2.7.13.3" evidence="2"/>
<dbReference type="InterPro" id="IPR003594">
    <property type="entry name" value="HATPase_dom"/>
</dbReference>
<dbReference type="InterPro" id="IPR035965">
    <property type="entry name" value="PAS-like_dom_sf"/>
</dbReference>
<feature type="transmembrane region" description="Helical" evidence="8">
    <location>
        <begin position="171"/>
        <end position="191"/>
    </location>
</feature>
<evidence type="ECO:0000313" key="12">
    <source>
        <dbReference type="Proteomes" id="UP000217289"/>
    </source>
</evidence>
<dbReference type="GO" id="GO:0000160">
    <property type="term" value="P:phosphorelay signal transduction system"/>
    <property type="evidence" value="ECO:0007669"/>
    <property type="project" value="UniProtKB-KW"/>
</dbReference>
<dbReference type="NCBIfam" id="TIGR00229">
    <property type="entry name" value="sensory_box"/>
    <property type="match status" value="1"/>
</dbReference>